<keyword evidence="3" id="KW-1185">Reference proteome</keyword>
<feature type="compositionally biased region" description="Low complexity" evidence="1">
    <location>
        <begin position="64"/>
        <end position="74"/>
    </location>
</feature>
<dbReference type="EMBL" id="KN817549">
    <property type="protein sequence ID" value="KJA22538.1"/>
    <property type="molecule type" value="Genomic_DNA"/>
</dbReference>
<name>A0A0D2MG00_HYPSF</name>
<feature type="region of interest" description="Disordered" evidence="1">
    <location>
        <begin position="64"/>
        <end position="99"/>
    </location>
</feature>
<protein>
    <submittedName>
        <fullName evidence="2">Uncharacterized protein</fullName>
    </submittedName>
</protein>
<dbReference type="OrthoDB" id="3267993at2759"/>
<dbReference type="AlphaFoldDB" id="A0A0D2MG00"/>
<evidence type="ECO:0000313" key="2">
    <source>
        <dbReference type="EMBL" id="KJA22538.1"/>
    </source>
</evidence>
<evidence type="ECO:0000313" key="3">
    <source>
        <dbReference type="Proteomes" id="UP000054270"/>
    </source>
</evidence>
<proteinExistence type="predicted"/>
<gene>
    <name evidence="2" type="ORF">HYPSUDRAFT_40926</name>
</gene>
<dbReference type="Proteomes" id="UP000054270">
    <property type="component" value="Unassembled WGS sequence"/>
</dbReference>
<feature type="compositionally biased region" description="Polar residues" evidence="1">
    <location>
        <begin position="90"/>
        <end position="99"/>
    </location>
</feature>
<sequence length="99" mass="10195">MTTQPTPAHLLAFPSVSSSLHTLPQATSIHSVALHPGMYAPAPRAAESAAKLNKALALSRSASSTATLPAFRAPPALPPPTSGEDPAQLTIRTKSRFAS</sequence>
<organism evidence="2 3">
    <name type="scientific">Hypholoma sublateritium (strain FD-334 SS-4)</name>
    <dbReference type="NCBI Taxonomy" id="945553"/>
    <lineage>
        <taxon>Eukaryota</taxon>
        <taxon>Fungi</taxon>
        <taxon>Dikarya</taxon>
        <taxon>Basidiomycota</taxon>
        <taxon>Agaricomycotina</taxon>
        <taxon>Agaricomycetes</taxon>
        <taxon>Agaricomycetidae</taxon>
        <taxon>Agaricales</taxon>
        <taxon>Agaricineae</taxon>
        <taxon>Strophariaceae</taxon>
        <taxon>Hypholoma</taxon>
    </lineage>
</organism>
<accession>A0A0D2MG00</accession>
<reference evidence="3" key="1">
    <citation type="submission" date="2014-04" db="EMBL/GenBank/DDBJ databases">
        <title>Evolutionary Origins and Diversification of the Mycorrhizal Mutualists.</title>
        <authorList>
            <consortium name="DOE Joint Genome Institute"/>
            <consortium name="Mycorrhizal Genomics Consortium"/>
            <person name="Kohler A."/>
            <person name="Kuo A."/>
            <person name="Nagy L.G."/>
            <person name="Floudas D."/>
            <person name="Copeland A."/>
            <person name="Barry K.W."/>
            <person name="Cichocki N."/>
            <person name="Veneault-Fourrey C."/>
            <person name="LaButti K."/>
            <person name="Lindquist E.A."/>
            <person name="Lipzen A."/>
            <person name="Lundell T."/>
            <person name="Morin E."/>
            <person name="Murat C."/>
            <person name="Riley R."/>
            <person name="Ohm R."/>
            <person name="Sun H."/>
            <person name="Tunlid A."/>
            <person name="Henrissat B."/>
            <person name="Grigoriev I.V."/>
            <person name="Hibbett D.S."/>
            <person name="Martin F."/>
        </authorList>
    </citation>
    <scope>NUCLEOTIDE SEQUENCE [LARGE SCALE GENOMIC DNA]</scope>
    <source>
        <strain evidence="3">FD-334 SS-4</strain>
    </source>
</reference>
<evidence type="ECO:0000256" key="1">
    <source>
        <dbReference type="SAM" id="MobiDB-lite"/>
    </source>
</evidence>